<evidence type="ECO:0000256" key="3">
    <source>
        <dbReference type="ARBA" id="ARBA00007614"/>
    </source>
</evidence>
<comment type="subunit">
    <text evidence="11">Homohexamer.</text>
</comment>
<comment type="caution">
    <text evidence="13">The sequence shown here is derived from an EMBL/GenBank/DDBJ whole genome shotgun (WGS) entry which is preliminary data.</text>
</comment>
<feature type="binding site" evidence="11">
    <location>
        <position position="162"/>
    </location>
    <ligand>
        <name>ATP</name>
        <dbReference type="ChEBI" id="CHEBI:30616"/>
    </ligand>
</feature>
<dbReference type="Gene3D" id="3.40.1160.10">
    <property type="entry name" value="Acetylglutamate kinase-like"/>
    <property type="match status" value="1"/>
</dbReference>
<dbReference type="HAMAP" id="MF_01220_B">
    <property type="entry name" value="PyrH_B"/>
    <property type="match status" value="1"/>
</dbReference>
<evidence type="ECO:0000256" key="1">
    <source>
        <dbReference type="ARBA" id="ARBA00004496"/>
    </source>
</evidence>
<gene>
    <name evidence="11 13" type="primary">pyrH</name>
    <name evidence="13" type="ORF">AAAT05_01090</name>
</gene>
<evidence type="ECO:0000313" key="14">
    <source>
        <dbReference type="Proteomes" id="UP001478817"/>
    </source>
</evidence>
<dbReference type="InterPro" id="IPR015963">
    <property type="entry name" value="Uridylate_kinase_bac"/>
</dbReference>
<evidence type="ECO:0000256" key="9">
    <source>
        <dbReference type="ARBA" id="ARBA00022975"/>
    </source>
</evidence>
<evidence type="ECO:0000256" key="6">
    <source>
        <dbReference type="ARBA" id="ARBA00022741"/>
    </source>
</evidence>
<dbReference type="InterPro" id="IPR036393">
    <property type="entry name" value="AceGlu_kinase-like_sf"/>
</dbReference>
<organism evidence="13 14">
    <name type="scientific">Paratractidigestivibacter faecalis</name>
    <dbReference type="NCBI Taxonomy" id="2292441"/>
    <lineage>
        <taxon>Bacteria</taxon>
        <taxon>Bacillati</taxon>
        <taxon>Actinomycetota</taxon>
        <taxon>Coriobacteriia</taxon>
        <taxon>Coriobacteriales</taxon>
        <taxon>Atopobiaceae</taxon>
        <taxon>Paratractidigestivibacter</taxon>
    </lineage>
</organism>
<comment type="function">
    <text evidence="11">Catalyzes the reversible phosphorylation of UMP to UDP.</text>
</comment>
<dbReference type="EC" id="2.7.4.22" evidence="11"/>
<comment type="catalytic activity">
    <reaction evidence="10 11">
        <text>UMP + ATP = UDP + ADP</text>
        <dbReference type="Rhea" id="RHEA:24400"/>
        <dbReference type="ChEBI" id="CHEBI:30616"/>
        <dbReference type="ChEBI" id="CHEBI:57865"/>
        <dbReference type="ChEBI" id="CHEBI:58223"/>
        <dbReference type="ChEBI" id="CHEBI:456216"/>
        <dbReference type="EC" id="2.7.4.22"/>
    </reaction>
</comment>
<evidence type="ECO:0000259" key="12">
    <source>
        <dbReference type="Pfam" id="PF00696"/>
    </source>
</evidence>
<feature type="domain" description="Aspartate/glutamate/uridylate kinase" evidence="12">
    <location>
        <begin position="7"/>
        <end position="216"/>
    </location>
</feature>
<feature type="binding site" evidence="11">
    <location>
        <position position="59"/>
    </location>
    <ligand>
        <name>ATP</name>
        <dbReference type="ChEBI" id="CHEBI:30616"/>
    </ligand>
</feature>
<dbReference type="NCBIfam" id="TIGR02075">
    <property type="entry name" value="pyrH_bact"/>
    <property type="match status" value="1"/>
</dbReference>
<accession>A0ABV1IE67</accession>
<evidence type="ECO:0000256" key="7">
    <source>
        <dbReference type="ARBA" id="ARBA00022777"/>
    </source>
</evidence>
<dbReference type="Pfam" id="PF00696">
    <property type="entry name" value="AA_kinase"/>
    <property type="match status" value="1"/>
</dbReference>
<comment type="caution">
    <text evidence="11">Lacks conserved residue(s) required for the propagation of feature annotation.</text>
</comment>
<dbReference type="CDD" id="cd04254">
    <property type="entry name" value="AAK_UMPK-PyrH-Ec"/>
    <property type="match status" value="1"/>
</dbReference>
<proteinExistence type="inferred from homology"/>
<dbReference type="SUPFAM" id="SSF53633">
    <property type="entry name" value="Carbamate kinase-like"/>
    <property type="match status" value="1"/>
</dbReference>
<dbReference type="RefSeq" id="WP_304204605.1">
    <property type="nucleotide sequence ID" value="NZ_DBEZBG010000073.1"/>
</dbReference>
<keyword evidence="4 11" id="KW-0963">Cytoplasm</keyword>
<feature type="binding site" evidence="11">
    <location>
        <position position="74"/>
    </location>
    <ligand>
        <name>UMP</name>
        <dbReference type="ChEBI" id="CHEBI:57865"/>
    </ligand>
</feature>
<keyword evidence="6 11" id="KW-0547">Nucleotide-binding</keyword>
<dbReference type="PIRSF" id="PIRSF005650">
    <property type="entry name" value="Uridylate_kin"/>
    <property type="match status" value="1"/>
</dbReference>
<dbReference type="Proteomes" id="UP001478817">
    <property type="component" value="Unassembled WGS sequence"/>
</dbReference>
<feature type="binding site" evidence="11">
    <location>
        <begin position="135"/>
        <end position="142"/>
    </location>
    <ligand>
        <name>UMP</name>
        <dbReference type="ChEBI" id="CHEBI:57865"/>
    </ligand>
</feature>
<comment type="pathway">
    <text evidence="2 11">Pyrimidine metabolism; CTP biosynthesis via de novo pathway; UDP from UMP (UMPK route): step 1/1.</text>
</comment>
<evidence type="ECO:0000256" key="4">
    <source>
        <dbReference type="ARBA" id="ARBA00022490"/>
    </source>
</evidence>
<dbReference type="EMBL" id="JBBNGS010000002">
    <property type="protein sequence ID" value="MEQ2636949.1"/>
    <property type="molecule type" value="Genomic_DNA"/>
</dbReference>
<evidence type="ECO:0000256" key="8">
    <source>
        <dbReference type="ARBA" id="ARBA00022840"/>
    </source>
</evidence>
<dbReference type="PANTHER" id="PTHR42833:SF4">
    <property type="entry name" value="URIDYLATE KINASE PUMPKIN, CHLOROPLASTIC"/>
    <property type="match status" value="1"/>
</dbReference>
<comment type="activity regulation">
    <text evidence="11">Inhibited by UTP.</text>
</comment>
<sequence>MSDFKYKRVLLKLSGEALMGSQSFGIDPAVPLRLAEEIRPVYEAGVEVAVVVGGGNIYRGVQGAANGMDRAQGDNMGMLATVINALALQDTFEKAGMDCRVMSAIEMRQIAEPYIRRRAIRHLEKGRITIFAAGTGNPYFTTDTGAALRACEINAEILMKATNVDGVYDSDPRKNPDAKKFDTITYSDVLNRDLKVMDATATALCRDNKMPIMVFDINEPGCFERAVSGQNVGTTVFEEEN</sequence>
<feature type="binding site" evidence="11">
    <location>
        <position position="168"/>
    </location>
    <ligand>
        <name>ATP</name>
        <dbReference type="ChEBI" id="CHEBI:30616"/>
    </ligand>
</feature>
<keyword evidence="8 11" id="KW-0067">ATP-binding</keyword>
<dbReference type="PANTHER" id="PTHR42833">
    <property type="entry name" value="URIDYLATE KINASE"/>
    <property type="match status" value="1"/>
</dbReference>
<feature type="binding site" evidence="11">
    <location>
        <position position="54"/>
    </location>
    <ligand>
        <name>UMP</name>
        <dbReference type="ChEBI" id="CHEBI:57865"/>
    </ligand>
</feature>
<evidence type="ECO:0000256" key="5">
    <source>
        <dbReference type="ARBA" id="ARBA00022679"/>
    </source>
</evidence>
<evidence type="ECO:0000256" key="10">
    <source>
        <dbReference type="ARBA" id="ARBA00047767"/>
    </source>
</evidence>
<keyword evidence="14" id="KW-1185">Reference proteome</keyword>
<feature type="binding site" evidence="11">
    <location>
        <position position="163"/>
    </location>
    <ligand>
        <name>ATP</name>
        <dbReference type="ChEBI" id="CHEBI:30616"/>
    </ligand>
</feature>
<feature type="binding site" evidence="11">
    <location>
        <position position="55"/>
    </location>
    <ligand>
        <name>ATP</name>
        <dbReference type="ChEBI" id="CHEBI:30616"/>
    </ligand>
</feature>
<keyword evidence="7 11" id="KW-0418">Kinase</keyword>
<dbReference type="GO" id="GO:0033862">
    <property type="term" value="F:UMP kinase activity"/>
    <property type="evidence" value="ECO:0007669"/>
    <property type="project" value="UniProtKB-EC"/>
</dbReference>
<keyword evidence="5 11" id="KW-0808">Transferase</keyword>
<evidence type="ECO:0000256" key="2">
    <source>
        <dbReference type="ARBA" id="ARBA00004791"/>
    </source>
</evidence>
<comment type="similarity">
    <text evidence="3 11">Belongs to the UMP kinase family.</text>
</comment>
<keyword evidence="9 11" id="KW-0665">Pyrimidine biosynthesis</keyword>
<dbReference type="InterPro" id="IPR011817">
    <property type="entry name" value="Uridylate_kinase"/>
</dbReference>
<reference evidence="13 14" key="1">
    <citation type="submission" date="2024-04" db="EMBL/GenBank/DDBJ databases">
        <title>Human intestinal bacterial collection.</title>
        <authorList>
            <person name="Pauvert C."/>
            <person name="Hitch T.C.A."/>
            <person name="Clavel T."/>
        </authorList>
    </citation>
    <scope>NUCLEOTIDE SEQUENCE [LARGE SCALE GENOMIC DNA]</scope>
    <source>
        <strain evidence="13 14">CLA-AA-H197</strain>
    </source>
</reference>
<feature type="binding site" evidence="11">
    <location>
        <position position="171"/>
    </location>
    <ligand>
        <name>ATP</name>
        <dbReference type="ChEBI" id="CHEBI:30616"/>
    </ligand>
</feature>
<evidence type="ECO:0000313" key="13">
    <source>
        <dbReference type="EMBL" id="MEQ2636949.1"/>
    </source>
</evidence>
<name>A0ABV1IE67_9ACTN</name>
<evidence type="ECO:0000256" key="11">
    <source>
        <dbReference type="HAMAP-Rule" id="MF_01220"/>
    </source>
</evidence>
<feature type="binding site" evidence="11">
    <location>
        <begin position="12"/>
        <end position="15"/>
    </location>
    <ligand>
        <name>ATP</name>
        <dbReference type="ChEBI" id="CHEBI:30616"/>
    </ligand>
</feature>
<comment type="subcellular location">
    <subcellularLocation>
        <location evidence="1 11">Cytoplasm</location>
    </subcellularLocation>
</comment>
<protein>
    <recommendedName>
        <fullName evidence="11">Uridylate kinase</fullName>
        <shortName evidence="11">UK</shortName>
        <ecNumber evidence="11">2.7.4.22</ecNumber>
    </recommendedName>
    <alternativeName>
        <fullName evidence="11">Uridine monophosphate kinase</fullName>
        <shortName evidence="11">UMP kinase</shortName>
        <shortName evidence="11">UMPK</shortName>
    </alternativeName>
</protein>
<dbReference type="InterPro" id="IPR001048">
    <property type="entry name" value="Asp/Glu/Uridylate_kinase"/>
</dbReference>